<feature type="domain" description="Glycosyl transferase 1" evidence="4">
    <location>
        <begin position="11"/>
        <end position="193"/>
    </location>
</feature>
<keyword evidence="1" id="KW-0328">Glycosyltransferase</keyword>
<dbReference type="InterPro" id="IPR015397">
    <property type="entry name" value="Glyco_trans_A_1"/>
</dbReference>
<proteinExistence type="predicted"/>
<protein>
    <recommendedName>
        <fullName evidence="7">Glycosyl transferase family 1 domain-containing protein</fullName>
    </recommendedName>
</protein>
<dbReference type="PANTHER" id="PTHR12526">
    <property type="entry name" value="GLYCOSYLTRANSFERASE"/>
    <property type="match status" value="1"/>
</dbReference>
<evidence type="ECO:0000313" key="6">
    <source>
        <dbReference type="Proteomes" id="UP000067625"/>
    </source>
</evidence>
<dbReference type="PATRIC" id="fig|1441095.3.peg.3023"/>
<evidence type="ECO:0000259" key="4">
    <source>
        <dbReference type="Pfam" id="PF09318"/>
    </source>
</evidence>
<gene>
    <name evidence="5" type="ORF">AM592_13770</name>
</gene>
<keyword evidence="2" id="KW-0808">Transferase</keyword>
<reference evidence="6" key="1">
    <citation type="submission" date="2015-08" db="EMBL/GenBank/DDBJ databases">
        <title>Genome sequencing project for genomic taxonomy and phylogenomics of Bacillus-like bacteria.</title>
        <authorList>
            <person name="Liu B."/>
            <person name="Wang J."/>
            <person name="Zhu Y."/>
            <person name="Liu G."/>
            <person name="Chen Q."/>
            <person name="Chen Z."/>
            <person name="Lan J."/>
            <person name="Che J."/>
            <person name="Ge C."/>
            <person name="Shi H."/>
            <person name="Pan Z."/>
            <person name="Liu X."/>
        </authorList>
    </citation>
    <scope>NUCLEOTIDE SEQUENCE [LARGE SCALE GENOMIC DNA]</scope>
    <source>
        <strain evidence="6">FJAT-4402</strain>
    </source>
</reference>
<evidence type="ECO:0000256" key="1">
    <source>
        <dbReference type="ARBA" id="ARBA00022676"/>
    </source>
</evidence>
<dbReference type="AlphaFoldDB" id="A0A0M4FVD9"/>
<keyword evidence="6" id="KW-1185">Reference proteome</keyword>
<dbReference type="SUPFAM" id="SSF53756">
    <property type="entry name" value="UDP-Glycosyltransferase/glycogen phosphorylase"/>
    <property type="match status" value="1"/>
</dbReference>
<dbReference type="PANTHER" id="PTHR12526:SF629">
    <property type="entry name" value="TEICHURONIC ACID BIOSYNTHESIS GLYCOSYLTRANSFERASE TUAH-RELATED"/>
    <property type="match status" value="1"/>
</dbReference>
<dbReference type="Pfam" id="PF00534">
    <property type="entry name" value="Glycos_transf_1"/>
    <property type="match status" value="1"/>
</dbReference>
<dbReference type="InterPro" id="IPR001296">
    <property type="entry name" value="Glyco_trans_1"/>
</dbReference>
<organism evidence="5 6">
    <name type="scientific">Bacillus gobiensis</name>
    <dbReference type="NCBI Taxonomy" id="1441095"/>
    <lineage>
        <taxon>Bacteria</taxon>
        <taxon>Bacillati</taxon>
        <taxon>Bacillota</taxon>
        <taxon>Bacilli</taxon>
        <taxon>Bacillales</taxon>
        <taxon>Bacillaceae</taxon>
        <taxon>Bacillus</taxon>
    </lineage>
</organism>
<dbReference type="Proteomes" id="UP000067625">
    <property type="component" value="Chromosome"/>
</dbReference>
<accession>A0A0M4FVD9</accession>
<dbReference type="EMBL" id="CP012600">
    <property type="protein sequence ID" value="ALC82530.1"/>
    <property type="molecule type" value="Genomic_DNA"/>
</dbReference>
<feature type="domain" description="Glycosyl transferase family 1" evidence="3">
    <location>
        <begin position="327"/>
        <end position="484"/>
    </location>
</feature>
<evidence type="ECO:0000259" key="3">
    <source>
        <dbReference type="Pfam" id="PF00534"/>
    </source>
</evidence>
<dbReference type="STRING" id="1441095.AM592_13770"/>
<dbReference type="Gene3D" id="3.40.50.2000">
    <property type="entry name" value="Glycogen Phosphorylase B"/>
    <property type="match status" value="3"/>
</dbReference>
<evidence type="ECO:0000256" key="2">
    <source>
        <dbReference type="ARBA" id="ARBA00022679"/>
    </source>
</evidence>
<reference evidence="5 6" key="2">
    <citation type="journal article" date="2016" name="Int. J. Syst. Evol. Microbiol.">
        <title>Bacillus gobiensis sp. nov., isolated from a soil sample.</title>
        <authorList>
            <person name="Liu B."/>
            <person name="Liu G.H."/>
            <person name="Cetin S."/>
            <person name="Schumann P."/>
            <person name="Pan Z.Z."/>
            <person name="Chen Q.Q."/>
        </authorList>
    </citation>
    <scope>NUCLEOTIDE SEQUENCE [LARGE SCALE GENOMIC DNA]</scope>
    <source>
        <strain evidence="5 6">FJAT-4402</strain>
    </source>
</reference>
<evidence type="ECO:0000313" key="5">
    <source>
        <dbReference type="EMBL" id="ALC82530.1"/>
    </source>
</evidence>
<dbReference type="GO" id="GO:0016757">
    <property type="term" value="F:glycosyltransferase activity"/>
    <property type="evidence" value="ECO:0007669"/>
    <property type="project" value="UniProtKB-KW"/>
</dbReference>
<dbReference type="RefSeq" id="WP_053604326.1">
    <property type="nucleotide sequence ID" value="NZ_CP012600.1"/>
</dbReference>
<dbReference type="Pfam" id="PF09318">
    <property type="entry name" value="Glyco_trans_A_1"/>
    <property type="match status" value="1"/>
</dbReference>
<sequence>MKKVFMVVHLIDVNKGGMTTAMLNRSKMLVDNGFASDLVTFDYNPKYPNIIKELREIGKLDEKVNILNVNEYYRDLNTSGETDTSYYDQMSQIEQEGYHIQDDEFKTKNYIRYFSNGVYKMYKKWTKTGFLSHIDHFNDTRQRVRREEFHQNKYLHREVGYDPKNNKMNMERYYTPDGFCYLMRWYDSETEKQQQVFLFNKDTNKAQMYKNNKEYHADWLNRICKEEEERPFVICDGPGSSSKVRAMKADVAKRIYMVHINHFEKPYTYGSKVKTDHIDFLENIHELDALVVLTHDQKKDIERQFGSHNNIVIIPNSLPYSEVPEVTKDERKVSMFVRYHRQKAIDEAIHAFARVIKKVPDARLEIYGHGSEKDNLIELINQLNLTEHVFIKGYSKNVKKEMAESIVTLMTSEYEAFGLSIIESFINGTPVVSYDCNYGPRDVIQDGQDGFIVKQKDQKALAAHIIKLLKNPQQANEMGQKGRENVLDEFTNQAVLDKWLNLFKELDKK</sequence>
<dbReference type="OrthoDB" id="570545at2"/>
<name>A0A0M4FVD9_9BACI</name>
<evidence type="ECO:0008006" key="7">
    <source>
        <dbReference type="Google" id="ProtNLM"/>
    </source>
</evidence>